<dbReference type="EMBL" id="FOQD01000009">
    <property type="protein sequence ID" value="SFI47834.1"/>
    <property type="molecule type" value="Genomic_DNA"/>
</dbReference>
<dbReference type="AlphaFoldDB" id="A0A1I3IIM8"/>
<evidence type="ECO:0000313" key="3">
    <source>
        <dbReference type="Proteomes" id="UP000199518"/>
    </source>
</evidence>
<evidence type="ECO:0000256" key="1">
    <source>
        <dbReference type="SAM" id="MobiDB-lite"/>
    </source>
</evidence>
<proteinExistence type="predicted"/>
<dbReference type="RefSeq" id="WP_092050862.1">
    <property type="nucleotide sequence ID" value="NZ_FOQD01000009.1"/>
</dbReference>
<dbReference type="OrthoDB" id="215442at2"/>
<accession>A0A1I3IIM8</accession>
<feature type="compositionally biased region" description="Low complexity" evidence="1">
    <location>
        <begin position="319"/>
        <end position="332"/>
    </location>
</feature>
<name>A0A1I3IIM8_9PLAN</name>
<protein>
    <submittedName>
        <fullName evidence="2">Uncharacterized protein</fullName>
    </submittedName>
</protein>
<sequence length="339" mass="37156">MKKLPTLTVALMVLGFVGWRAAGALAWQESPPAEQKKATEAAAEKELKTSDPEAVELITQARNRLFERHSVQATMSQLVTLGSYKFRSAGNYAAAAGFRYRLEYRVQLGDLEGQFLEVCDGQVLHTRRQIGAANSGLISVTKPEIELSRRDIQKIRREALGIKDSNPGTDLSDALRAAEIGIGGLPAILAMLERTLILDPVRPQTVEGREFLVLQGRMRPDRQSELLAGLGPAAGQVAGFMPDLVRVYVNRETLFPEKFLYLKKSGGEQNAFRPIVTVEFTDILLDQPIAEGQFVYMAPPGLEEKDETAQYLENMRQAAQAMTNPAAPATEPAAPPAKP</sequence>
<keyword evidence="3" id="KW-1185">Reference proteome</keyword>
<reference evidence="3" key="1">
    <citation type="submission" date="2016-10" db="EMBL/GenBank/DDBJ databases">
        <authorList>
            <person name="Varghese N."/>
            <person name="Submissions S."/>
        </authorList>
    </citation>
    <scope>NUCLEOTIDE SEQUENCE [LARGE SCALE GENOMIC DNA]</scope>
    <source>
        <strain evidence="3">DSM 26348</strain>
    </source>
</reference>
<evidence type="ECO:0000313" key="2">
    <source>
        <dbReference type="EMBL" id="SFI47834.1"/>
    </source>
</evidence>
<dbReference type="Proteomes" id="UP000199518">
    <property type="component" value="Unassembled WGS sequence"/>
</dbReference>
<dbReference type="STRING" id="1576369.SAMN05421753_109142"/>
<gene>
    <name evidence="2" type="ORF">SAMN05421753_109142</name>
</gene>
<organism evidence="2 3">
    <name type="scientific">Planctomicrobium piriforme</name>
    <dbReference type="NCBI Taxonomy" id="1576369"/>
    <lineage>
        <taxon>Bacteria</taxon>
        <taxon>Pseudomonadati</taxon>
        <taxon>Planctomycetota</taxon>
        <taxon>Planctomycetia</taxon>
        <taxon>Planctomycetales</taxon>
        <taxon>Planctomycetaceae</taxon>
        <taxon>Planctomicrobium</taxon>
    </lineage>
</organism>
<feature type="region of interest" description="Disordered" evidence="1">
    <location>
        <begin position="319"/>
        <end position="339"/>
    </location>
</feature>